<evidence type="ECO:0000313" key="2">
    <source>
        <dbReference type="Proteomes" id="UP000781710"/>
    </source>
</evidence>
<dbReference type="Gene3D" id="6.10.280.50">
    <property type="match status" value="1"/>
</dbReference>
<protein>
    <recommendedName>
        <fullName evidence="3">DUF465 domain-containing protein</fullName>
    </recommendedName>
</protein>
<organism evidence="1 2">
    <name type="scientific">Pseudoxanthomonas japonensis</name>
    <dbReference type="NCBI Taxonomy" id="69284"/>
    <lineage>
        <taxon>Bacteria</taxon>
        <taxon>Pseudomonadati</taxon>
        <taxon>Pseudomonadota</taxon>
        <taxon>Gammaproteobacteria</taxon>
        <taxon>Lysobacterales</taxon>
        <taxon>Lysobacteraceae</taxon>
        <taxon>Pseudoxanthomonas</taxon>
    </lineage>
</organism>
<dbReference type="Proteomes" id="UP000781710">
    <property type="component" value="Unassembled WGS sequence"/>
</dbReference>
<dbReference type="Pfam" id="PF04325">
    <property type="entry name" value="DUF465"/>
    <property type="match status" value="1"/>
</dbReference>
<accession>A0ABQ6ZDM4</accession>
<evidence type="ECO:0008006" key="3">
    <source>
        <dbReference type="Google" id="ProtNLM"/>
    </source>
</evidence>
<evidence type="ECO:0000313" key="1">
    <source>
        <dbReference type="EMBL" id="KAF1723354.1"/>
    </source>
</evidence>
<gene>
    <name evidence="1" type="ORF">CSC78_16305</name>
</gene>
<sequence length="88" mass="9730">MAPLYRGAVTPSPPAVYARGVDIDNPADIAEKIAALRVEHRDLDEAIVRLVDDADADEVAIKRLKKRKLWLKDCIARLESAQIPDEPA</sequence>
<dbReference type="EMBL" id="PDWW01000029">
    <property type="protein sequence ID" value="KAF1723354.1"/>
    <property type="molecule type" value="Genomic_DNA"/>
</dbReference>
<comment type="caution">
    <text evidence="1">The sequence shown here is derived from an EMBL/GenBank/DDBJ whole genome shotgun (WGS) entry which is preliminary data.</text>
</comment>
<dbReference type="InterPro" id="IPR038444">
    <property type="entry name" value="DUF465_sf"/>
</dbReference>
<keyword evidence="2" id="KW-1185">Reference proteome</keyword>
<reference evidence="1 2" key="1">
    <citation type="submission" date="2017-10" db="EMBL/GenBank/DDBJ databases">
        <title>Whole genome sequencing of members of genus Pseudoxanthomonas.</title>
        <authorList>
            <person name="Kumar S."/>
            <person name="Bansal K."/>
            <person name="Kaur A."/>
            <person name="Patil P."/>
            <person name="Sharma S."/>
            <person name="Patil P.B."/>
        </authorList>
    </citation>
    <scope>NUCLEOTIDE SEQUENCE [LARGE SCALE GENOMIC DNA]</scope>
    <source>
        <strain evidence="1 2">DSM 17109</strain>
    </source>
</reference>
<dbReference type="RefSeq" id="WP_202924203.1">
    <property type="nucleotide sequence ID" value="NZ_CP171632.1"/>
</dbReference>
<name>A0ABQ6ZDM4_9GAMM</name>
<proteinExistence type="predicted"/>
<dbReference type="InterPro" id="IPR007420">
    <property type="entry name" value="DUF465"/>
</dbReference>